<organism evidence="5 6">
    <name type="scientific">Solimicrobium silvestre</name>
    <dbReference type="NCBI Taxonomy" id="2099400"/>
    <lineage>
        <taxon>Bacteria</taxon>
        <taxon>Pseudomonadati</taxon>
        <taxon>Pseudomonadota</taxon>
        <taxon>Betaproteobacteria</taxon>
        <taxon>Burkholderiales</taxon>
        <taxon>Oxalobacteraceae</taxon>
        <taxon>Solimicrobium</taxon>
    </lineage>
</organism>
<evidence type="ECO:0000259" key="4">
    <source>
        <dbReference type="Pfam" id="PF01551"/>
    </source>
</evidence>
<evidence type="ECO:0000313" key="5">
    <source>
        <dbReference type="EMBL" id="PRC94458.1"/>
    </source>
</evidence>
<feature type="region of interest" description="Disordered" evidence="2">
    <location>
        <begin position="23"/>
        <end position="43"/>
    </location>
</feature>
<dbReference type="Pfam" id="PF01551">
    <property type="entry name" value="Peptidase_M23"/>
    <property type="match status" value="1"/>
</dbReference>
<feature type="signal peptide" evidence="3">
    <location>
        <begin position="1"/>
        <end position="24"/>
    </location>
</feature>
<feature type="chain" id="PRO_5015698145" evidence="3">
    <location>
        <begin position="25"/>
        <end position="447"/>
    </location>
</feature>
<feature type="region of interest" description="Disordered" evidence="2">
    <location>
        <begin position="274"/>
        <end position="321"/>
    </location>
</feature>
<feature type="domain" description="M23ase beta-sheet core" evidence="4">
    <location>
        <begin position="347"/>
        <end position="440"/>
    </location>
</feature>
<dbReference type="Gene3D" id="2.70.70.10">
    <property type="entry name" value="Glucose Permease (Domain IIA)"/>
    <property type="match status" value="1"/>
</dbReference>
<evidence type="ECO:0000313" key="6">
    <source>
        <dbReference type="Proteomes" id="UP000237839"/>
    </source>
</evidence>
<dbReference type="PANTHER" id="PTHR21666:SF270">
    <property type="entry name" value="MUREIN HYDROLASE ACTIVATOR ENVC"/>
    <property type="match status" value="1"/>
</dbReference>
<evidence type="ECO:0000256" key="1">
    <source>
        <dbReference type="SAM" id="Coils"/>
    </source>
</evidence>
<dbReference type="CDD" id="cd12797">
    <property type="entry name" value="M23_peptidase"/>
    <property type="match status" value="1"/>
</dbReference>
<feature type="compositionally biased region" description="Basic and acidic residues" evidence="2">
    <location>
        <begin position="28"/>
        <end position="43"/>
    </location>
</feature>
<dbReference type="Proteomes" id="UP000237839">
    <property type="component" value="Unassembled WGS sequence"/>
</dbReference>
<dbReference type="RefSeq" id="WP_243405325.1">
    <property type="nucleotide sequence ID" value="NZ_PUGF01000003.1"/>
</dbReference>
<dbReference type="Gene3D" id="6.10.250.3150">
    <property type="match status" value="1"/>
</dbReference>
<feature type="compositionally biased region" description="Low complexity" evidence="2">
    <location>
        <begin position="286"/>
        <end position="296"/>
    </location>
</feature>
<dbReference type="FunFam" id="2.70.70.10:FF:000003">
    <property type="entry name" value="Murein hydrolase activator EnvC"/>
    <property type="match status" value="1"/>
</dbReference>
<dbReference type="InterPro" id="IPR011055">
    <property type="entry name" value="Dup_hybrid_motif"/>
</dbReference>
<gene>
    <name evidence="5" type="ORF">S2091_1079</name>
</gene>
<protein>
    <submittedName>
        <fullName evidence="5">Membrane-bound metallopeptidase</fullName>
    </submittedName>
</protein>
<dbReference type="InterPro" id="IPR016047">
    <property type="entry name" value="M23ase_b-sheet_dom"/>
</dbReference>
<feature type="compositionally biased region" description="Polar residues" evidence="2">
    <location>
        <begin position="297"/>
        <end position="319"/>
    </location>
</feature>
<feature type="compositionally biased region" description="Basic and acidic residues" evidence="2">
    <location>
        <begin position="274"/>
        <end position="285"/>
    </location>
</feature>
<sequence length="447" mass="49159">MPKSYAAKLAALALVLAWFTPSWSASPGRDEQKRTAESEHAELRKKLSDLKQDILTTESAKQRAEDSLADSEAAISNANRKLVGLSAEQQQTQQKLTDLAGQQQKLQQQVEQQKKQFSALLRQQYQTGNSDRIQLLLSGDNPNRINRDLQYLGYLSQSQNKLISQLRDNLAAVDKNKLATEQAKQDLDDIAEEQQQQKSDLVKEQTKRAGLIKQLSSKLSAQRKEAGQLQKNEQRLATLVDKLNQLIAEQRKAEQAQQEKRRLAQLALEAKRKAATEAKPAKDAGKSSSTKSGSGTITESAPIQVTKTPEASSDNSQFAQLKGRLRLPTKGELSAKFGSQRGEGTAWKGLFIRANEGAEIKAVASGKVIFAEWLRGFGNLIILDHGSQYMSIYGNNQSVLKQAGDTVSAGEVIATVGNSGGNEQSGLYFELRFQGKAIDPLSWINLK</sequence>
<dbReference type="PANTHER" id="PTHR21666">
    <property type="entry name" value="PEPTIDASE-RELATED"/>
    <property type="match status" value="1"/>
</dbReference>
<dbReference type="SUPFAM" id="SSF51261">
    <property type="entry name" value="Duplicated hybrid motif"/>
    <property type="match status" value="1"/>
</dbReference>
<dbReference type="InterPro" id="IPR050570">
    <property type="entry name" value="Cell_wall_metabolism_enzyme"/>
</dbReference>
<reference evidence="5 6" key="1">
    <citation type="submission" date="2018-02" db="EMBL/GenBank/DDBJ databases">
        <title>Solimicrobium silvestre gen. nov., sp. nov., isolated from alpine forest soil.</title>
        <authorList>
            <person name="Margesin R."/>
            <person name="Albuquerque L."/>
            <person name="Zhang D.-C."/>
            <person name="Froufe H.J.C."/>
            <person name="Severino R."/>
            <person name="Roxo I."/>
            <person name="Egas C."/>
            <person name="Da Costa M.S."/>
        </authorList>
    </citation>
    <scope>NUCLEOTIDE SEQUENCE [LARGE SCALE GENOMIC DNA]</scope>
    <source>
        <strain evidence="5 6">S20-91</strain>
    </source>
</reference>
<keyword evidence="1" id="KW-0175">Coiled coil</keyword>
<keyword evidence="6" id="KW-1185">Reference proteome</keyword>
<proteinExistence type="predicted"/>
<dbReference type="GO" id="GO:0004222">
    <property type="term" value="F:metalloendopeptidase activity"/>
    <property type="evidence" value="ECO:0007669"/>
    <property type="project" value="TreeGrafter"/>
</dbReference>
<feature type="coiled-coil region" evidence="1">
    <location>
        <begin position="180"/>
        <end position="273"/>
    </location>
</feature>
<dbReference type="AlphaFoldDB" id="A0A2S9H3A6"/>
<accession>A0A2S9H3A6</accession>
<evidence type="ECO:0000256" key="2">
    <source>
        <dbReference type="SAM" id="MobiDB-lite"/>
    </source>
</evidence>
<name>A0A2S9H3A6_9BURK</name>
<comment type="caution">
    <text evidence="5">The sequence shown here is derived from an EMBL/GenBank/DDBJ whole genome shotgun (WGS) entry which is preliminary data.</text>
</comment>
<dbReference type="EMBL" id="PUGF01000003">
    <property type="protein sequence ID" value="PRC94458.1"/>
    <property type="molecule type" value="Genomic_DNA"/>
</dbReference>
<evidence type="ECO:0000256" key="3">
    <source>
        <dbReference type="SAM" id="SignalP"/>
    </source>
</evidence>
<keyword evidence="3" id="KW-0732">Signal</keyword>